<keyword evidence="1" id="KW-0677">Repeat</keyword>
<sequence length="224" mass="23707">MSSLQDRLASAVQAGQTEEITRLLQHGAEITTAVERAATIHGQIPVYRVLLRHGLPNLNNPLHAAGGHVVAAVTNDRHELLRYLLDNGADPDGGCRFEFMPAVAVAIEEGKGVDVLEVLREAGAKVGENGLLAMAVGEGRMDVVEWLLDCGADVDEDVQMSALVPHDKGTALHVVAETDRVDVLRLLLGRGASSGIRDSDGKLALDKAREAGQAEMVAVLSSLS</sequence>
<name>A0A8H3V987_VENIN</name>
<gene>
    <name evidence="4" type="ORF">BLS_004261</name>
    <name evidence="6" type="ORF">EG327_002585</name>
    <name evidence="5" type="ORF">EG328_009541</name>
</gene>
<dbReference type="Pfam" id="PF12796">
    <property type="entry name" value="Ank_2"/>
    <property type="match status" value="1"/>
</dbReference>
<organism evidence="4 7">
    <name type="scientific">Venturia inaequalis</name>
    <name type="common">Apple scab fungus</name>
    <dbReference type="NCBI Taxonomy" id="5025"/>
    <lineage>
        <taxon>Eukaryota</taxon>
        <taxon>Fungi</taxon>
        <taxon>Dikarya</taxon>
        <taxon>Ascomycota</taxon>
        <taxon>Pezizomycotina</taxon>
        <taxon>Dothideomycetes</taxon>
        <taxon>Pleosporomycetidae</taxon>
        <taxon>Venturiales</taxon>
        <taxon>Venturiaceae</taxon>
        <taxon>Venturia</taxon>
    </lineage>
</organism>
<comment type="caution">
    <text evidence="4">The sequence shown here is derived from an EMBL/GenBank/DDBJ whole genome shotgun (WGS) entry which is preliminary data.</text>
</comment>
<dbReference type="Proteomes" id="UP000433883">
    <property type="component" value="Unassembled WGS sequence"/>
</dbReference>
<protein>
    <recommendedName>
        <fullName evidence="10">Ankyrin</fullName>
    </recommendedName>
</protein>
<evidence type="ECO:0008006" key="10">
    <source>
        <dbReference type="Google" id="ProtNLM"/>
    </source>
</evidence>
<dbReference type="EMBL" id="WNWS01000058">
    <property type="protein sequence ID" value="KAE9983741.1"/>
    <property type="molecule type" value="Genomic_DNA"/>
</dbReference>
<evidence type="ECO:0000313" key="4">
    <source>
        <dbReference type="EMBL" id="KAE9983488.1"/>
    </source>
</evidence>
<proteinExistence type="predicted"/>
<dbReference type="SUPFAM" id="SSF48403">
    <property type="entry name" value="Ankyrin repeat"/>
    <property type="match status" value="1"/>
</dbReference>
<evidence type="ECO:0000313" key="7">
    <source>
        <dbReference type="Proteomes" id="UP000433883"/>
    </source>
</evidence>
<dbReference type="Proteomes" id="UP000447873">
    <property type="component" value="Unassembled WGS sequence"/>
</dbReference>
<dbReference type="EMBL" id="WNWR01000181">
    <property type="protein sequence ID" value="KAE9989543.1"/>
    <property type="molecule type" value="Genomic_DNA"/>
</dbReference>
<reference evidence="4 7" key="1">
    <citation type="submission" date="2019-11" db="EMBL/GenBank/DDBJ databases">
        <title>Venturia inaequalis Genome Resource.</title>
        <authorList>
            <person name="Lichtner F.J."/>
        </authorList>
    </citation>
    <scope>NUCLEOTIDE SEQUENCE [LARGE SCALE GENOMIC DNA]</scope>
    <source>
        <strain evidence="5 8">120213</strain>
        <strain evidence="4">Bline_iso_100314</strain>
        <strain evidence="6 9">DMI_063113</strain>
    </source>
</reference>
<dbReference type="Gene3D" id="1.25.40.20">
    <property type="entry name" value="Ankyrin repeat-containing domain"/>
    <property type="match status" value="2"/>
</dbReference>
<evidence type="ECO:0000256" key="3">
    <source>
        <dbReference type="PROSITE-ProRule" id="PRU00023"/>
    </source>
</evidence>
<dbReference type="Proteomes" id="UP000490939">
    <property type="component" value="Unassembled WGS sequence"/>
</dbReference>
<dbReference type="InterPro" id="IPR036770">
    <property type="entry name" value="Ankyrin_rpt-contain_sf"/>
</dbReference>
<evidence type="ECO:0000313" key="8">
    <source>
        <dbReference type="Proteomes" id="UP000447873"/>
    </source>
</evidence>
<keyword evidence="2 3" id="KW-0040">ANK repeat</keyword>
<dbReference type="AlphaFoldDB" id="A0A8H3V987"/>
<dbReference type="PROSITE" id="PS50088">
    <property type="entry name" value="ANK_REPEAT"/>
    <property type="match status" value="1"/>
</dbReference>
<feature type="repeat" description="ANK" evidence="3">
    <location>
        <begin position="167"/>
        <end position="199"/>
    </location>
</feature>
<dbReference type="PROSITE" id="PS50297">
    <property type="entry name" value="ANK_REP_REGION"/>
    <property type="match status" value="1"/>
</dbReference>
<dbReference type="PANTHER" id="PTHR24198">
    <property type="entry name" value="ANKYRIN REPEAT AND PROTEIN KINASE DOMAIN-CONTAINING PROTEIN"/>
    <property type="match status" value="1"/>
</dbReference>
<dbReference type="EMBL" id="WNWQ01000028">
    <property type="protein sequence ID" value="KAE9983488.1"/>
    <property type="molecule type" value="Genomic_DNA"/>
</dbReference>
<dbReference type="PANTHER" id="PTHR24198:SF165">
    <property type="entry name" value="ANKYRIN REPEAT-CONTAINING PROTEIN-RELATED"/>
    <property type="match status" value="1"/>
</dbReference>
<dbReference type="SMART" id="SM00248">
    <property type="entry name" value="ANK"/>
    <property type="match status" value="4"/>
</dbReference>
<evidence type="ECO:0000256" key="1">
    <source>
        <dbReference type="ARBA" id="ARBA00022737"/>
    </source>
</evidence>
<evidence type="ECO:0000313" key="9">
    <source>
        <dbReference type="Proteomes" id="UP000490939"/>
    </source>
</evidence>
<dbReference type="InterPro" id="IPR002110">
    <property type="entry name" value="Ankyrin_rpt"/>
</dbReference>
<dbReference type="OrthoDB" id="4772757at2759"/>
<keyword evidence="9" id="KW-1185">Reference proteome</keyword>
<accession>A0A8H3V987</accession>
<evidence type="ECO:0000256" key="2">
    <source>
        <dbReference type="ARBA" id="ARBA00023043"/>
    </source>
</evidence>
<evidence type="ECO:0000313" key="5">
    <source>
        <dbReference type="EMBL" id="KAE9983741.1"/>
    </source>
</evidence>
<evidence type="ECO:0000313" key="6">
    <source>
        <dbReference type="EMBL" id="KAE9989543.1"/>
    </source>
</evidence>